<protein>
    <submittedName>
        <fullName evidence="2">Putative signal peptide protein</fullName>
    </submittedName>
</protein>
<dbReference type="VEuPathDB" id="FungiDB:VP01_2302g1"/>
<dbReference type="Proteomes" id="UP000037035">
    <property type="component" value="Unassembled WGS sequence"/>
</dbReference>
<dbReference type="AlphaFoldDB" id="A0A0L6V9S3"/>
<evidence type="ECO:0000313" key="3">
    <source>
        <dbReference type="Proteomes" id="UP000037035"/>
    </source>
</evidence>
<name>A0A0L6V9S3_9BASI</name>
<evidence type="ECO:0000256" key="1">
    <source>
        <dbReference type="SAM" id="SignalP"/>
    </source>
</evidence>
<dbReference type="STRING" id="27349.A0A0L6V9S3"/>
<sequence>MVHVNCRQMSKFFFAVHFIWSACLKFTTNRTVKCCSIVATSENHDGDAKDNTKAHMQWNIPTQLDLKYHSNNTSVTIDFNAHACLSTESRHSSGAWKVCYGHQNGNVHSNDTGVVLLSQRPTRLIKESSTCAKLSYIHVQLLHYSASTPEAIGYS</sequence>
<comment type="caution">
    <text evidence="2">The sequence shown here is derived from an EMBL/GenBank/DDBJ whole genome shotgun (WGS) entry which is preliminary data.</text>
</comment>
<evidence type="ECO:0000313" key="2">
    <source>
        <dbReference type="EMBL" id="KNZ56845.1"/>
    </source>
</evidence>
<gene>
    <name evidence="2" type="ORF">VP01_2302g1</name>
</gene>
<accession>A0A0L6V9S3</accession>
<reference evidence="2 3" key="1">
    <citation type="submission" date="2015-08" db="EMBL/GenBank/DDBJ databases">
        <title>Next Generation Sequencing and Analysis of the Genome of Puccinia sorghi L Schw, the Causal Agent of Maize Common Rust.</title>
        <authorList>
            <person name="Rochi L."/>
            <person name="Burguener G."/>
            <person name="Darino M."/>
            <person name="Turjanski A."/>
            <person name="Kreff E."/>
            <person name="Dieguez M.J."/>
            <person name="Sacco F."/>
        </authorList>
    </citation>
    <scope>NUCLEOTIDE SEQUENCE [LARGE SCALE GENOMIC DNA]</scope>
    <source>
        <strain evidence="2 3">RO10H11247</strain>
    </source>
</reference>
<dbReference type="EMBL" id="LAVV01007173">
    <property type="protein sequence ID" value="KNZ56845.1"/>
    <property type="molecule type" value="Genomic_DNA"/>
</dbReference>
<organism evidence="2 3">
    <name type="scientific">Puccinia sorghi</name>
    <dbReference type="NCBI Taxonomy" id="27349"/>
    <lineage>
        <taxon>Eukaryota</taxon>
        <taxon>Fungi</taxon>
        <taxon>Dikarya</taxon>
        <taxon>Basidiomycota</taxon>
        <taxon>Pucciniomycotina</taxon>
        <taxon>Pucciniomycetes</taxon>
        <taxon>Pucciniales</taxon>
        <taxon>Pucciniaceae</taxon>
        <taxon>Puccinia</taxon>
    </lineage>
</organism>
<feature type="signal peptide" evidence="1">
    <location>
        <begin position="1"/>
        <end position="21"/>
    </location>
</feature>
<keyword evidence="3" id="KW-1185">Reference proteome</keyword>
<feature type="chain" id="PRO_5005568395" evidence="1">
    <location>
        <begin position="22"/>
        <end position="155"/>
    </location>
</feature>
<keyword evidence="1" id="KW-0732">Signal</keyword>
<dbReference type="PROSITE" id="PS51257">
    <property type="entry name" value="PROKAR_LIPOPROTEIN"/>
    <property type="match status" value="1"/>
</dbReference>
<proteinExistence type="predicted"/>